<dbReference type="Proteomes" id="UP000323917">
    <property type="component" value="Chromosome"/>
</dbReference>
<dbReference type="GO" id="GO:0004803">
    <property type="term" value="F:transposase activity"/>
    <property type="evidence" value="ECO:0007669"/>
    <property type="project" value="InterPro"/>
</dbReference>
<dbReference type="Pfam" id="PF01797">
    <property type="entry name" value="Y1_Tnp"/>
    <property type="match status" value="1"/>
</dbReference>
<dbReference type="EMBL" id="CP042913">
    <property type="protein sequence ID" value="QEG37871.1"/>
    <property type="molecule type" value="Genomic_DNA"/>
</dbReference>
<dbReference type="SMART" id="SM01321">
    <property type="entry name" value="Y1_Tnp"/>
    <property type="match status" value="1"/>
</dbReference>
<organism evidence="2 3">
    <name type="scientific">Bythopirellula goksoeyrii</name>
    <dbReference type="NCBI Taxonomy" id="1400387"/>
    <lineage>
        <taxon>Bacteria</taxon>
        <taxon>Pseudomonadati</taxon>
        <taxon>Planctomycetota</taxon>
        <taxon>Planctomycetia</taxon>
        <taxon>Pirellulales</taxon>
        <taxon>Lacipirellulaceae</taxon>
        <taxon>Bythopirellula</taxon>
    </lineage>
</organism>
<dbReference type="OrthoDB" id="274904at2"/>
<dbReference type="GO" id="GO:0006313">
    <property type="term" value="P:DNA transposition"/>
    <property type="evidence" value="ECO:0007669"/>
    <property type="project" value="InterPro"/>
</dbReference>
<dbReference type="SUPFAM" id="SSF143422">
    <property type="entry name" value="Transposase IS200-like"/>
    <property type="match status" value="1"/>
</dbReference>
<name>A0A5B9QV39_9BACT</name>
<sequence length="193" mass="22028">MIAHHVVFGVYGFWLPNDPRGSWSDFVGSWDLFRYGGKATKTTEACSVAAVPHDQEQRLATKRVLKRSPVRFNEQQILAVAEGFAEYSTRSGLVILACAILPDHAHLVFIEHRLDAHRLVVQLKSAATRQLTKSGLHPFQRETTPPKCFARGEWDVFLDTVEEVERAIQYVQLNPEKEGLPRQNWDFVTPYVR</sequence>
<keyword evidence="3" id="KW-1185">Reference proteome</keyword>
<accession>A0A5B9QV39</accession>
<evidence type="ECO:0000313" key="2">
    <source>
        <dbReference type="EMBL" id="QEG37871.1"/>
    </source>
</evidence>
<proteinExistence type="predicted"/>
<reference evidence="2 3" key="1">
    <citation type="submission" date="2019-08" db="EMBL/GenBank/DDBJ databases">
        <title>Deep-cultivation of Planctomycetes and their phenomic and genomic characterization uncovers novel biology.</title>
        <authorList>
            <person name="Wiegand S."/>
            <person name="Jogler M."/>
            <person name="Boedeker C."/>
            <person name="Pinto D."/>
            <person name="Vollmers J."/>
            <person name="Rivas-Marin E."/>
            <person name="Kohn T."/>
            <person name="Peeters S.H."/>
            <person name="Heuer A."/>
            <person name="Rast P."/>
            <person name="Oberbeckmann S."/>
            <person name="Bunk B."/>
            <person name="Jeske O."/>
            <person name="Meyerdierks A."/>
            <person name="Storesund J.E."/>
            <person name="Kallscheuer N."/>
            <person name="Luecker S."/>
            <person name="Lage O.M."/>
            <person name="Pohl T."/>
            <person name="Merkel B.J."/>
            <person name="Hornburger P."/>
            <person name="Mueller R.-W."/>
            <person name="Bruemmer F."/>
            <person name="Labrenz M."/>
            <person name="Spormann A.M."/>
            <person name="Op den Camp H."/>
            <person name="Overmann J."/>
            <person name="Amann R."/>
            <person name="Jetten M.S.M."/>
            <person name="Mascher T."/>
            <person name="Medema M.H."/>
            <person name="Devos D.P."/>
            <person name="Kaster A.-K."/>
            <person name="Ovreas L."/>
            <person name="Rohde M."/>
            <person name="Galperin M.Y."/>
            <person name="Jogler C."/>
        </authorList>
    </citation>
    <scope>NUCLEOTIDE SEQUENCE [LARGE SCALE GENOMIC DNA]</scope>
    <source>
        <strain evidence="2 3">Pr1d</strain>
    </source>
</reference>
<dbReference type="GO" id="GO:0003677">
    <property type="term" value="F:DNA binding"/>
    <property type="evidence" value="ECO:0007669"/>
    <property type="project" value="InterPro"/>
</dbReference>
<dbReference type="InterPro" id="IPR002686">
    <property type="entry name" value="Transposase_17"/>
</dbReference>
<dbReference type="Gene3D" id="3.30.70.1290">
    <property type="entry name" value="Transposase IS200-like"/>
    <property type="match status" value="1"/>
</dbReference>
<dbReference type="RefSeq" id="WP_148076042.1">
    <property type="nucleotide sequence ID" value="NZ_CP042913.1"/>
</dbReference>
<gene>
    <name evidence="2" type="ORF">Pr1d_52190</name>
</gene>
<dbReference type="KEGG" id="bgok:Pr1d_52190"/>
<evidence type="ECO:0000313" key="3">
    <source>
        <dbReference type="Proteomes" id="UP000323917"/>
    </source>
</evidence>
<evidence type="ECO:0000259" key="1">
    <source>
        <dbReference type="SMART" id="SM01321"/>
    </source>
</evidence>
<protein>
    <recommendedName>
        <fullName evidence="1">Transposase IS200-like domain-containing protein</fullName>
    </recommendedName>
</protein>
<dbReference type="InterPro" id="IPR036515">
    <property type="entry name" value="Transposase_17_sf"/>
</dbReference>
<dbReference type="AlphaFoldDB" id="A0A5B9QV39"/>
<feature type="domain" description="Transposase IS200-like" evidence="1">
    <location>
        <begin position="60"/>
        <end position="174"/>
    </location>
</feature>